<sequence>MSDDNPYSKVQSITLFAAEASKQSRTIELPGFIGNIDNYLSWQ</sequence>
<dbReference type="AlphaFoldDB" id="B7JB71"/>
<gene>
    <name evidence="1" type="ordered locus">AFE_3190</name>
</gene>
<reference evidence="1 2" key="1">
    <citation type="journal article" date="2008" name="BMC Genomics">
        <title>Acidithiobacillus ferrooxidans metabolism: from genome sequence to industrial applications.</title>
        <authorList>
            <person name="Valdes J."/>
            <person name="Pedroso I."/>
            <person name="Quatrini R."/>
            <person name="Dodson R.J."/>
            <person name="Tettelin H."/>
            <person name="Blake R.II."/>
            <person name="Eisen J.A."/>
            <person name="Holmes D.S."/>
        </authorList>
    </citation>
    <scope>NUCLEOTIDE SEQUENCE [LARGE SCALE GENOMIC DNA]</scope>
    <source>
        <strain evidence="2">ATCC 23270 / DSM 14882 / CIP 104768 / NCIMB 8455</strain>
    </source>
</reference>
<dbReference type="EMBL" id="CP001219">
    <property type="protein sequence ID" value="ACK80291.1"/>
    <property type="molecule type" value="Genomic_DNA"/>
</dbReference>
<dbReference type="HOGENOM" id="CLU_3228212_0_0_6"/>
<evidence type="ECO:0000313" key="1">
    <source>
        <dbReference type="EMBL" id="ACK80291.1"/>
    </source>
</evidence>
<name>B7JB71_ACIF2</name>
<evidence type="ECO:0000313" key="2">
    <source>
        <dbReference type="Proteomes" id="UP000001362"/>
    </source>
</evidence>
<protein>
    <submittedName>
        <fullName evidence="1">Uncharacterized protein</fullName>
    </submittedName>
</protein>
<dbReference type="PaxDb" id="243159-AFE_3190"/>
<proteinExistence type="predicted"/>
<accession>B7JB71</accession>
<dbReference type="KEGG" id="afr:AFE_3190"/>
<dbReference type="Proteomes" id="UP000001362">
    <property type="component" value="Chromosome"/>
</dbReference>
<organism evidence="1 2">
    <name type="scientific">Acidithiobacillus ferrooxidans (strain ATCC 23270 / DSM 14882 / CIP 104768 / NCIMB 8455)</name>
    <name type="common">Ferrobacillus ferrooxidans (strain ATCC 23270)</name>
    <dbReference type="NCBI Taxonomy" id="243159"/>
    <lineage>
        <taxon>Bacteria</taxon>
        <taxon>Pseudomonadati</taxon>
        <taxon>Pseudomonadota</taxon>
        <taxon>Acidithiobacillia</taxon>
        <taxon>Acidithiobacillales</taxon>
        <taxon>Acidithiobacillaceae</taxon>
        <taxon>Acidithiobacillus</taxon>
    </lineage>
</organism>
<keyword evidence="2" id="KW-1185">Reference proteome</keyword>